<dbReference type="GO" id="GO:0044732">
    <property type="term" value="C:mitotic spindle pole body"/>
    <property type="evidence" value="ECO:0007669"/>
    <property type="project" value="TreeGrafter"/>
</dbReference>
<feature type="compositionally biased region" description="Basic and acidic residues" evidence="1">
    <location>
        <begin position="494"/>
        <end position="503"/>
    </location>
</feature>
<sequence length="819" mass="89611">MAASQVESWDDDGDFQGDFQAFAGGSTGTAPTSMSSRMSVRSESVAGDEDWNVVIHPNDDHSTDQAIKSAKQAGIPLPTNVPTSALLGGTIKRLGKKKSRQKIDTDWDNDLEMSDQPLKLKPRAEEPAVMSGEEMDDFDDLEGSLGIRFAGTTRDGTRNRSSSASVMSPSLGSATAESEVDEMGGLELPEGPLDFDAILKKRRAADAELSDLSQPSTTTTPAIEQPATMKTHKKSKLISDDNDDFLNDFDLGGGEVLDIRKRTNKNVQVKSSKPGPAAQRPATTLNFHDKPTDKPIFNRSHIPRPVSGSKQTSRLEPVLESGASQAMRERRQPTTTSAQLLRSKRSMPVLRNHSSVNSFSKPSAPFLPPGSTHHNQHVTAHRAMPFHLRRDSDPHRQGAQSPPPRPSSRLANQVTPDTPSRPPRQRQDVAPAALAREAASKRTLTKPARKRNFGDGSELEIFDDLPTSTTKESKFVKQPVGRGPPKQGLRRTQSRSDFRDPTKRNSAYSAVPERMMTPAPPKTPSSPTKGLYDNHNATPSYLRDTAASRIARESRLANQPRPRSEGPLQPLTTNWKAQIAARSPYTSPSAQRQKSRRPGLISGIGGTHVPKSEKGMVYNPQTFRWEGNENTVAQFEIPPLETPTPSHHNQSSYMDRRHGGSPSRPALIAPISTGNGHNVQVQNGMVYDPQQMKWLKVKGGRDVSGQMSPSVTDADDEEDAFAGIEDLKDENAPAVFAGAGSMGVASPAAGGAQGLSEVHEEFDLGPRFISLQKQEEENWVQRCRAWFVPHGEELRARPDDGRWRWILRDMVPSDGLDGF</sequence>
<dbReference type="PANTHER" id="PTHR35140">
    <property type="entry name" value="MITOTIC CHECK POINT PROTEIN BFA1"/>
    <property type="match status" value="1"/>
</dbReference>
<dbReference type="GO" id="GO:0005096">
    <property type="term" value="F:GTPase activator activity"/>
    <property type="evidence" value="ECO:0007669"/>
    <property type="project" value="InterPro"/>
</dbReference>
<organism evidence="2 3">
    <name type="scientific">Zasmidium cellare ATCC 36951</name>
    <dbReference type="NCBI Taxonomy" id="1080233"/>
    <lineage>
        <taxon>Eukaryota</taxon>
        <taxon>Fungi</taxon>
        <taxon>Dikarya</taxon>
        <taxon>Ascomycota</taxon>
        <taxon>Pezizomycotina</taxon>
        <taxon>Dothideomycetes</taxon>
        <taxon>Dothideomycetidae</taxon>
        <taxon>Mycosphaerellales</taxon>
        <taxon>Mycosphaerellaceae</taxon>
        <taxon>Zasmidium</taxon>
    </lineage>
</organism>
<dbReference type="GeneID" id="54570683"/>
<name>A0A6A6CDC9_ZASCE</name>
<feature type="region of interest" description="Disordered" evidence="1">
    <location>
        <begin position="207"/>
        <end position="235"/>
    </location>
</feature>
<feature type="compositionally biased region" description="Low complexity" evidence="1">
    <location>
        <begin position="33"/>
        <end position="45"/>
    </location>
</feature>
<feature type="region of interest" description="Disordered" evidence="1">
    <location>
        <begin position="554"/>
        <end position="573"/>
    </location>
</feature>
<proteinExistence type="predicted"/>
<feature type="compositionally biased region" description="Polar residues" evidence="1">
    <location>
        <begin position="159"/>
        <end position="176"/>
    </location>
</feature>
<feature type="compositionally biased region" description="Polar residues" evidence="1">
    <location>
        <begin position="409"/>
        <end position="418"/>
    </location>
</feature>
<feature type="compositionally biased region" description="Polar residues" evidence="1">
    <location>
        <begin position="643"/>
        <end position="653"/>
    </location>
</feature>
<reference evidence="2" key="1">
    <citation type="journal article" date="2020" name="Stud. Mycol.">
        <title>101 Dothideomycetes genomes: a test case for predicting lifestyles and emergence of pathogens.</title>
        <authorList>
            <person name="Haridas S."/>
            <person name="Albert R."/>
            <person name="Binder M."/>
            <person name="Bloem J."/>
            <person name="Labutti K."/>
            <person name="Salamov A."/>
            <person name="Andreopoulos B."/>
            <person name="Baker S."/>
            <person name="Barry K."/>
            <person name="Bills G."/>
            <person name="Bluhm B."/>
            <person name="Cannon C."/>
            <person name="Castanera R."/>
            <person name="Culley D."/>
            <person name="Daum C."/>
            <person name="Ezra D."/>
            <person name="Gonzalez J."/>
            <person name="Henrissat B."/>
            <person name="Kuo A."/>
            <person name="Liang C."/>
            <person name="Lipzen A."/>
            <person name="Lutzoni F."/>
            <person name="Magnuson J."/>
            <person name="Mondo S."/>
            <person name="Nolan M."/>
            <person name="Ohm R."/>
            <person name="Pangilinan J."/>
            <person name="Park H.-J."/>
            <person name="Ramirez L."/>
            <person name="Alfaro M."/>
            <person name="Sun H."/>
            <person name="Tritt A."/>
            <person name="Yoshinaga Y."/>
            <person name="Zwiers L.-H."/>
            <person name="Turgeon B."/>
            <person name="Goodwin S."/>
            <person name="Spatafora J."/>
            <person name="Crous P."/>
            <person name="Grigoriev I."/>
        </authorList>
    </citation>
    <scope>NUCLEOTIDE SEQUENCE</scope>
    <source>
        <strain evidence="2">ATCC 36951</strain>
    </source>
</reference>
<dbReference type="OrthoDB" id="19159at2759"/>
<evidence type="ECO:0000256" key="1">
    <source>
        <dbReference type="SAM" id="MobiDB-lite"/>
    </source>
</evidence>
<dbReference type="Proteomes" id="UP000799537">
    <property type="component" value="Unassembled WGS sequence"/>
</dbReference>
<feature type="compositionally biased region" description="Polar residues" evidence="1">
    <location>
        <begin position="352"/>
        <end position="361"/>
    </location>
</feature>
<evidence type="ECO:0000313" key="3">
    <source>
        <dbReference type="Proteomes" id="UP000799537"/>
    </source>
</evidence>
<dbReference type="AlphaFoldDB" id="A0A6A6CDC9"/>
<gene>
    <name evidence="2" type="ORF">M409DRAFT_67457</name>
</gene>
<dbReference type="GO" id="GO:1990334">
    <property type="term" value="C:Bfa1-Bub2 complex"/>
    <property type="evidence" value="ECO:0007669"/>
    <property type="project" value="InterPro"/>
</dbReference>
<feature type="compositionally biased region" description="Polar residues" evidence="1">
    <location>
        <begin position="211"/>
        <end position="222"/>
    </location>
</feature>
<dbReference type="PANTHER" id="PTHR35140:SF1">
    <property type="entry name" value="MITOTIC CHECK POINT PROTEIN BFA1"/>
    <property type="match status" value="1"/>
</dbReference>
<feature type="region of interest" description="Disordered" evidence="1">
    <location>
        <begin position="267"/>
        <end position="377"/>
    </location>
</feature>
<keyword evidence="3" id="KW-1185">Reference proteome</keyword>
<protein>
    <recommendedName>
        <fullName evidence="4">Cytokinesis regulator</fullName>
    </recommendedName>
</protein>
<dbReference type="InterPro" id="IPR034586">
    <property type="entry name" value="Bfa1/Byr4"/>
</dbReference>
<feature type="region of interest" description="Disordered" evidence="1">
    <location>
        <begin position="1"/>
        <end position="45"/>
    </location>
</feature>
<dbReference type="EMBL" id="ML993601">
    <property type="protein sequence ID" value="KAF2165194.1"/>
    <property type="molecule type" value="Genomic_DNA"/>
</dbReference>
<dbReference type="GO" id="GO:0031578">
    <property type="term" value="P:mitotic spindle orientation checkpoint signaling"/>
    <property type="evidence" value="ECO:0007669"/>
    <property type="project" value="TreeGrafter"/>
</dbReference>
<feature type="region of interest" description="Disordered" evidence="1">
    <location>
        <begin position="150"/>
        <end position="191"/>
    </location>
</feature>
<evidence type="ECO:0000313" key="2">
    <source>
        <dbReference type="EMBL" id="KAF2165194.1"/>
    </source>
</evidence>
<feature type="region of interest" description="Disordered" evidence="1">
    <location>
        <begin position="581"/>
        <end position="614"/>
    </location>
</feature>
<accession>A0A6A6CDC9</accession>
<evidence type="ECO:0008006" key="4">
    <source>
        <dbReference type="Google" id="ProtNLM"/>
    </source>
</evidence>
<feature type="region of interest" description="Disordered" evidence="1">
    <location>
        <begin position="389"/>
        <end position="539"/>
    </location>
</feature>
<feature type="region of interest" description="Disordered" evidence="1">
    <location>
        <begin position="639"/>
        <end position="662"/>
    </location>
</feature>
<dbReference type="RefSeq" id="XP_033666083.1">
    <property type="nucleotide sequence ID" value="XM_033817411.1"/>
</dbReference>